<dbReference type="InterPro" id="IPR046373">
    <property type="entry name" value="Acyl-CoA_Oxase/DH_mid-dom_sf"/>
</dbReference>
<dbReference type="InterPro" id="IPR009075">
    <property type="entry name" value="AcylCo_DH/oxidase_C"/>
</dbReference>
<dbReference type="Pfam" id="PF02770">
    <property type="entry name" value="Acyl-CoA_dh_M"/>
    <property type="match status" value="1"/>
</dbReference>
<protein>
    <submittedName>
        <fullName evidence="11">Acyl-CoA dehydrogenase</fullName>
    </submittedName>
</protein>
<dbReference type="PANTHER" id="PTHR42803:SF1">
    <property type="entry name" value="BROAD-SPECIFICITY LINEAR ACYL-COA DEHYDROGENASE FADE5"/>
    <property type="match status" value="1"/>
</dbReference>
<dbReference type="EMBL" id="VFRR01000023">
    <property type="protein sequence ID" value="TPE49616.1"/>
    <property type="molecule type" value="Genomic_DNA"/>
</dbReference>
<evidence type="ECO:0000256" key="6">
    <source>
        <dbReference type="RuleBase" id="RU362125"/>
    </source>
</evidence>
<evidence type="ECO:0000256" key="5">
    <source>
        <dbReference type="ARBA" id="ARBA00023002"/>
    </source>
</evidence>
<gene>
    <name evidence="11" type="ORF">FJM67_11515</name>
</gene>
<evidence type="ECO:0000313" key="11">
    <source>
        <dbReference type="EMBL" id="TPE49616.1"/>
    </source>
</evidence>
<feature type="domain" description="Acyl-CoA dehydrogenase/oxidase C-terminal" evidence="7">
    <location>
        <begin position="296"/>
        <end position="458"/>
    </location>
</feature>
<comment type="caution">
    <text evidence="11">The sequence shown here is derived from an EMBL/GenBank/DDBJ whole genome shotgun (WGS) entry which is preliminary data.</text>
</comment>
<comment type="cofactor">
    <cofactor evidence="1 6">
        <name>FAD</name>
        <dbReference type="ChEBI" id="CHEBI:57692"/>
    </cofactor>
</comment>
<dbReference type="InterPro" id="IPR006089">
    <property type="entry name" value="Acyl-CoA_DH_CS"/>
</dbReference>
<feature type="domain" description="Acyl-CoA oxidase/dehydrogenase middle" evidence="8">
    <location>
        <begin position="173"/>
        <end position="281"/>
    </location>
</feature>
<proteinExistence type="inferred from homology"/>
<dbReference type="PROSITE" id="PS00072">
    <property type="entry name" value="ACYL_COA_DH_1"/>
    <property type="match status" value="1"/>
</dbReference>
<dbReference type="InterPro" id="IPR013786">
    <property type="entry name" value="AcylCoA_DH/ox_N"/>
</dbReference>
<dbReference type="Gene3D" id="1.20.140.10">
    <property type="entry name" value="Butyryl-CoA Dehydrogenase, subunit A, domain 3"/>
    <property type="match status" value="1"/>
</dbReference>
<dbReference type="Pfam" id="PF02771">
    <property type="entry name" value="Acyl-CoA_dh_N"/>
    <property type="match status" value="1"/>
</dbReference>
<dbReference type="OrthoDB" id="9764895at2"/>
<dbReference type="InterPro" id="IPR036250">
    <property type="entry name" value="AcylCo_DH-like_C"/>
</dbReference>
<evidence type="ECO:0000259" key="7">
    <source>
        <dbReference type="Pfam" id="PF00441"/>
    </source>
</evidence>
<organism evidence="11 12">
    <name type="scientific">Maribrevibacterium harenarium</name>
    <dbReference type="NCBI Taxonomy" id="2589817"/>
    <lineage>
        <taxon>Bacteria</taxon>
        <taxon>Pseudomonadati</taxon>
        <taxon>Pseudomonadota</taxon>
        <taxon>Gammaproteobacteria</taxon>
        <taxon>Oceanospirillales</taxon>
        <taxon>Oceanospirillaceae</taxon>
        <taxon>Maribrevibacterium</taxon>
    </lineage>
</organism>
<dbReference type="AlphaFoldDB" id="A0A501WUS4"/>
<keyword evidence="5 6" id="KW-0560">Oxidoreductase</keyword>
<keyword evidence="12" id="KW-1185">Reference proteome</keyword>
<evidence type="ECO:0000256" key="2">
    <source>
        <dbReference type="ARBA" id="ARBA00009347"/>
    </source>
</evidence>
<dbReference type="InterPro" id="IPR037069">
    <property type="entry name" value="AcylCoA_DH/ox_N_sf"/>
</dbReference>
<evidence type="ECO:0000256" key="3">
    <source>
        <dbReference type="ARBA" id="ARBA00022630"/>
    </source>
</evidence>
<dbReference type="SUPFAM" id="SSF56645">
    <property type="entry name" value="Acyl-CoA dehydrogenase NM domain-like"/>
    <property type="match status" value="1"/>
</dbReference>
<dbReference type="Pfam" id="PF12806">
    <property type="entry name" value="Acyl-CoA_dh_C"/>
    <property type="match status" value="1"/>
</dbReference>
<feature type="domain" description="Acyl-CoA dehydrogenase/oxidase N-terminal" evidence="9">
    <location>
        <begin position="52"/>
        <end position="169"/>
    </location>
</feature>
<name>A0A501WUS4_9GAMM</name>
<dbReference type="InterPro" id="IPR052166">
    <property type="entry name" value="Diverse_Acyl-CoA_DH"/>
</dbReference>
<evidence type="ECO:0000259" key="10">
    <source>
        <dbReference type="Pfam" id="PF12806"/>
    </source>
</evidence>
<dbReference type="Gene3D" id="1.10.540.10">
    <property type="entry name" value="Acyl-CoA dehydrogenase/oxidase, N-terminal domain"/>
    <property type="match status" value="1"/>
</dbReference>
<accession>A0A501WUS4</accession>
<dbReference type="SUPFAM" id="SSF47203">
    <property type="entry name" value="Acyl-CoA dehydrogenase C-terminal domain-like"/>
    <property type="match status" value="1"/>
</dbReference>
<dbReference type="Pfam" id="PF00441">
    <property type="entry name" value="Acyl-CoA_dh_1"/>
    <property type="match status" value="1"/>
</dbReference>
<dbReference type="InterPro" id="IPR006091">
    <property type="entry name" value="Acyl-CoA_Oxase/DH_mid-dom"/>
</dbReference>
<reference evidence="11 12" key="1">
    <citation type="submission" date="2019-06" db="EMBL/GenBank/DDBJ databases">
        <title>A novel bacterium of genus Marinomonas, isolated from coastal sand.</title>
        <authorList>
            <person name="Huang H."/>
            <person name="Mo K."/>
            <person name="Hu Y."/>
        </authorList>
    </citation>
    <scope>NUCLEOTIDE SEQUENCE [LARGE SCALE GENOMIC DNA]</scope>
    <source>
        <strain evidence="11 12">HB171799</strain>
    </source>
</reference>
<feature type="domain" description="Acetyl-CoA dehydrogenase-like C-terminal" evidence="10">
    <location>
        <begin position="476"/>
        <end position="592"/>
    </location>
</feature>
<dbReference type="GO" id="GO:0050660">
    <property type="term" value="F:flavin adenine dinucleotide binding"/>
    <property type="evidence" value="ECO:0007669"/>
    <property type="project" value="InterPro"/>
</dbReference>
<dbReference type="Proteomes" id="UP000315901">
    <property type="component" value="Unassembled WGS sequence"/>
</dbReference>
<keyword evidence="3 6" id="KW-0285">Flavoprotein</keyword>
<comment type="similarity">
    <text evidence="2 6">Belongs to the acyl-CoA dehydrogenase family.</text>
</comment>
<evidence type="ECO:0000256" key="1">
    <source>
        <dbReference type="ARBA" id="ARBA00001974"/>
    </source>
</evidence>
<dbReference type="PANTHER" id="PTHR42803">
    <property type="entry name" value="ACYL-COA DEHYDROGENASE"/>
    <property type="match status" value="1"/>
</dbReference>
<evidence type="ECO:0000256" key="4">
    <source>
        <dbReference type="ARBA" id="ARBA00022827"/>
    </source>
</evidence>
<evidence type="ECO:0000313" key="12">
    <source>
        <dbReference type="Proteomes" id="UP000315901"/>
    </source>
</evidence>
<keyword evidence="4 6" id="KW-0274">FAD</keyword>
<evidence type="ECO:0000259" key="9">
    <source>
        <dbReference type="Pfam" id="PF02771"/>
    </source>
</evidence>
<dbReference type="GO" id="GO:0003995">
    <property type="term" value="F:acyl-CoA dehydrogenase activity"/>
    <property type="evidence" value="ECO:0007669"/>
    <property type="project" value="InterPro"/>
</dbReference>
<dbReference type="InterPro" id="IPR025878">
    <property type="entry name" value="Acyl-CoA_dh-like_C_dom"/>
</dbReference>
<sequence length="599" mass="65020">MVLFVWRLSRRQSMSYQAPYQDMQWLMQQAYQAQQLANFDSLADFDLDLANAIIDEASKFASGVLAPLNVVGDEEGCHFADGNVTTPQGWKDAYAQFRDAGWIGLALPEEYGGQGLPKYIAQPVNEMWLSSNLAFVMFAALAQGGSEILLKFASDEIKARYLSQIVTGEWTVAMALTEPNAGSDLGALSTKALPQEDGTYLIKGQKIYITYGEHDMADNIVHLVLARTPDAPAGSRGISLFAVPKYRVQADGSLGEFNDIRCTGIEHKTGLHGSPTCSISYGDNDACQGELIGELNQGLMAMFVLMNEARLSCGMQGVALGELGFQKALQYAQERVQGAGYDGQRVTIIEHPDVKRMLLSLRAETFGLRALGYQIAAMIDVAEQSDDKDQRRAMHQQIALLTPIFKGFSTEQANIMAGTAVQVFGGMGFVEETGIAQVMRDARIITIYEGTTGIQSKDLVYRKVRADKGAAVQALIASMKASLAAAREIAPLQASASRFDVALEQLEISLSQVLLDEAQSNAGLDALSVPFLMAMGGICCSWQLLQSAVTAYGELANDETYFGNVMALCDYYSSYHLPHAQASLTTVMSGSQGVDAYRF</sequence>
<dbReference type="InterPro" id="IPR009100">
    <property type="entry name" value="AcylCoA_DH/oxidase_NM_dom_sf"/>
</dbReference>
<dbReference type="Gene3D" id="2.40.110.10">
    <property type="entry name" value="Butyryl-CoA Dehydrogenase, subunit A, domain 2"/>
    <property type="match status" value="1"/>
</dbReference>
<evidence type="ECO:0000259" key="8">
    <source>
        <dbReference type="Pfam" id="PF02770"/>
    </source>
</evidence>